<comment type="similarity">
    <text evidence="2">Belongs to the membrane fusion protein (MFP) (TC 8.A.1) family.</text>
</comment>
<keyword evidence="9" id="KW-1185">Reference proteome</keyword>
<evidence type="ECO:0000313" key="9">
    <source>
        <dbReference type="Proteomes" id="UP001198862"/>
    </source>
</evidence>
<dbReference type="Proteomes" id="UP001198862">
    <property type="component" value="Unassembled WGS sequence"/>
</dbReference>
<evidence type="ECO:0000259" key="4">
    <source>
        <dbReference type="Pfam" id="PF25876"/>
    </source>
</evidence>
<comment type="subcellular location">
    <subcellularLocation>
        <location evidence="1">Cell envelope</location>
    </subcellularLocation>
</comment>
<dbReference type="Gene3D" id="1.10.287.470">
    <property type="entry name" value="Helix hairpin bin"/>
    <property type="match status" value="1"/>
</dbReference>
<dbReference type="InterPro" id="IPR058627">
    <property type="entry name" value="MdtA-like_C"/>
</dbReference>
<reference evidence="8 9" key="1">
    <citation type="submission" date="2021-11" db="EMBL/GenBank/DDBJ databases">
        <authorList>
            <person name="Lee D.-H."/>
            <person name="Kim S.-B."/>
        </authorList>
    </citation>
    <scope>NUCLEOTIDE SEQUENCE [LARGE SCALE GENOMIC DNA]</scope>
    <source>
        <strain evidence="8 9">KCTC 52223</strain>
    </source>
</reference>
<feature type="domain" description="Multidrug resistance protein MdtA-like alpha-helical hairpin" evidence="4">
    <location>
        <begin position="99"/>
        <end position="167"/>
    </location>
</feature>
<comment type="caution">
    <text evidence="8">The sequence shown here is derived from an EMBL/GenBank/DDBJ whole genome shotgun (WGS) entry which is preliminary data.</text>
</comment>
<feature type="domain" description="Multidrug resistance protein MdtA-like barrel-sandwich hybrid" evidence="5">
    <location>
        <begin position="58"/>
        <end position="198"/>
    </location>
</feature>
<proteinExistence type="inferred from homology"/>
<dbReference type="Pfam" id="PF25967">
    <property type="entry name" value="RND-MFP_C"/>
    <property type="match status" value="1"/>
</dbReference>
<feature type="domain" description="Multidrug resistance protein MdtA-like C-terminal permuted SH3" evidence="7">
    <location>
        <begin position="299"/>
        <end position="358"/>
    </location>
</feature>
<evidence type="ECO:0000259" key="7">
    <source>
        <dbReference type="Pfam" id="PF25967"/>
    </source>
</evidence>
<feature type="signal peptide" evidence="3">
    <location>
        <begin position="1"/>
        <end position="24"/>
    </location>
</feature>
<gene>
    <name evidence="8" type="ORF">LJ725_08815</name>
</gene>
<dbReference type="Gene3D" id="2.40.50.100">
    <property type="match status" value="1"/>
</dbReference>
<accession>A0ABS8KSN0</accession>
<organism evidence="8 9">
    <name type="scientific">Reyranella aquatilis</name>
    <dbReference type="NCBI Taxonomy" id="2035356"/>
    <lineage>
        <taxon>Bacteria</taxon>
        <taxon>Pseudomonadati</taxon>
        <taxon>Pseudomonadota</taxon>
        <taxon>Alphaproteobacteria</taxon>
        <taxon>Hyphomicrobiales</taxon>
        <taxon>Reyranellaceae</taxon>
        <taxon>Reyranella</taxon>
    </lineage>
</organism>
<dbReference type="SUPFAM" id="SSF111369">
    <property type="entry name" value="HlyD-like secretion proteins"/>
    <property type="match status" value="1"/>
</dbReference>
<dbReference type="InterPro" id="IPR006143">
    <property type="entry name" value="RND_pump_MFP"/>
</dbReference>
<evidence type="ECO:0000259" key="6">
    <source>
        <dbReference type="Pfam" id="PF25944"/>
    </source>
</evidence>
<dbReference type="Pfam" id="PF25917">
    <property type="entry name" value="BSH_RND"/>
    <property type="match status" value="1"/>
</dbReference>
<evidence type="ECO:0000256" key="2">
    <source>
        <dbReference type="ARBA" id="ARBA00009477"/>
    </source>
</evidence>
<dbReference type="RefSeq" id="WP_230550281.1">
    <property type="nucleotide sequence ID" value="NZ_JAJISD010000003.1"/>
</dbReference>
<dbReference type="Gene3D" id="2.40.420.20">
    <property type="match status" value="1"/>
</dbReference>
<dbReference type="PANTHER" id="PTHR30158">
    <property type="entry name" value="ACRA/E-RELATED COMPONENT OF DRUG EFFLUX TRANSPORTER"/>
    <property type="match status" value="1"/>
</dbReference>
<feature type="domain" description="Multidrug resistance protein MdtA-like beta-barrel" evidence="6">
    <location>
        <begin position="206"/>
        <end position="291"/>
    </location>
</feature>
<evidence type="ECO:0000256" key="3">
    <source>
        <dbReference type="SAM" id="SignalP"/>
    </source>
</evidence>
<dbReference type="NCBIfam" id="TIGR01730">
    <property type="entry name" value="RND_mfp"/>
    <property type="match status" value="1"/>
</dbReference>
<evidence type="ECO:0000256" key="1">
    <source>
        <dbReference type="ARBA" id="ARBA00004196"/>
    </source>
</evidence>
<keyword evidence="3" id="KW-0732">Signal</keyword>
<sequence>MSVRRRLLALAGLCLFSLSTAALAQGGPPAMPVGVAEPISKRVTQWDEYSGRFEAVASVEVRARVSGFIDKIDFRDGQIVKVGDPLFTIDKRPYEIAVESAEADVARNKAQVELAELQVNRGASLIASRTITEAEQDSRKSTLAVARAQLKSAEAALRNAQLNLEWTNVTAPIAGRISDRKVDAGNLISGGQTGATLLATIVTLDPIRFVFDISEADHLRYSRLILSGALASSRDGANPVRIRLSDETDWKRTGKVDFVDNAMTARSGTIRVRALVDNKDQLLTPGIFGRLQLFGGEYDALLIPDSAIISDQARKIVFVVGPGDVVQAKPVTLGTIVDGLRVIRSGLEPTDKVVLDGLANPMVRPGAKVVPQKAEITAKAR</sequence>
<dbReference type="Pfam" id="PF25944">
    <property type="entry name" value="Beta-barrel_RND"/>
    <property type="match status" value="1"/>
</dbReference>
<evidence type="ECO:0000259" key="5">
    <source>
        <dbReference type="Pfam" id="PF25917"/>
    </source>
</evidence>
<dbReference type="InterPro" id="IPR058624">
    <property type="entry name" value="MdtA-like_HH"/>
</dbReference>
<name>A0ABS8KSN0_9HYPH</name>
<dbReference type="Pfam" id="PF25876">
    <property type="entry name" value="HH_MFP_RND"/>
    <property type="match status" value="1"/>
</dbReference>
<protein>
    <submittedName>
        <fullName evidence="8">Efflux RND transporter periplasmic adaptor subunit</fullName>
    </submittedName>
</protein>
<dbReference type="Gene3D" id="2.40.30.170">
    <property type="match status" value="1"/>
</dbReference>
<dbReference type="PANTHER" id="PTHR30158:SF24">
    <property type="entry name" value="HLYD FAMILY SECRETION PROTEIN"/>
    <property type="match status" value="1"/>
</dbReference>
<evidence type="ECO:0000313" key="8">
    <source>
        <dbReference type="EMBL" id="MCC8429065.1"/>
    </source>
</evidence>
<dbReference type="InterPro" id="IPR058626">
    <property type="entry name" value="MdtA-like_b-barrel"/>
</dbReference>
<feature type="chain" id="PRO_5045249048" evidence="3">
    <location>
        <begin position="25"/>
        <end position="381"/>
    </location>
</feature>
<dbReference type="EMBL" id="JAJISD010000003">
    <property type="protein sequence ID" value="MCC8429065.1"/>
    <property type="molecule type" value="Genomic_DNA"/>
</dbReference>
<dbReference type="InterPro" id="IPR058625">
    <property type="entry name" value="MdtA-like_BSH"/>
</dbReference>